<dbReference type="EMBL" id="CP043450">
    <property type="protein sequence ID" value="QEM10784.1"/>
    <property type="molecule type" value="Genomic_DNA"/>
</dbReference>
<protein>
    <submittedName>
        <fullName evidence="4">NADAR family protein</fullName>
    </submittedName>
</protein>
<feature type="domain" description="NADAR" evidence="3">
    <location>
        <begin position="7"/>
        <end position="144"/>
    </location>
</feature>
<dbReference type="Gene3D" id="1.10.357.40">
    <property type="entry name" value="YbiA-like"/>
    <property type="match status" value="1"/>
</dbReference>
<dbReference type="SUPFAM" id="SSF143990">
    <property type="entry name" value="YbiA-like"/>
    <property type="match status" value="1"/>
</dbReference>
<dbReference type="Proteomes" id="UP000251402">
    <property type="component" value="Chromosome"/>
</dbReference>
<dbReference type="InterPro" id="IPR037238">
    <property type="entry name" value="YbiA-like_sf"/>
</dbReference>
<gene>
    <name evidence="4" type="ORF">DEO27_012370</name>
</gene>
<dbReference type="KEGG" id="mrub:DEO27_012370"/>
<comment type="catalytic activity">
    <reaction evidence="2">
        <text>2,5-diamino-6-hydroxy-4-(5-phosphoribosylamino)-pyrimidine + H2O = 2,5,6-triamino-4-hydroxypyrimidine + D-ribose 5-phosphate</text>
        <dbReference type="Rhea" id="RHEA:23436"/>
        <dbReference type="ChEBI" id="CHEBI:15377"/>
        <dbReference type="ChEBI" id="CHEBI:58614"/>
        <dbReference type="ChEBI" id="CHEBI:78346"/>
        <dbReference type="ChEBI" id="CHEBI:137796"/>
    </reaction>
</comment>
<sequence length="209" mass="24413">MMTEIKFCKPSEPYGEFSNFYSMPIILLNEIWPTAEHYFQSMKFEDVNLWDRIKATKSPWEAVDQASNLGSKLRSDWEEVKDSVMLKAVKAKFFQHNELKKILVETGDATIIYHNSADDYWADKGDGAGKNMLGQILMRVRAQLFEVSKDPDLIFPPWIAFPNCDRGGMFWGMGWGEDYIIQWSHFVDQFGAEEYKKLFPEPVEWERSL</sequence>
<dbReference type="CDD" id="cd15457">
    <property type="entry name" value="NADAR"/>
    <property type="match status" value="1"/>
</dbReference>
<dbReference type="NCBIfam" id="TIGR02464">
    <property type="entry name" value="ribofla_fusion"/>
    <property type="match status" value="1"/>
</dbReference>
<evidence type="ECO:0000256" key="2">
    <source>
        <dbReference type="ARBA" id="ARBA00000751"/>
    </source>
</evidence>
<evidence type="ECO:0000313" key="5">
    <source>
        <dbReference type="Proteomes" id="UP000251402"/>
    </source>
</evidence>
<evidence type="ECO:0000313" key="4">
    <source>
        <dbReference type="EMBL" id="QEM10784.1"/>
    </source>
</evidence>
<comment type="catalytic activity">
    <reaction evidence="1">
        <text>5-amino-6-(5-phospho-D-ribosylamino)uracil + H2O = 5,6-diaminouracil + D-ribose 5-phosphate</text>
        <dbReference type="Rhea" id="RHEA:55020"/>
        <dbReference type="ChEBI" id="CHEBI:15377"/>
        <dbReference type="ChEBI" id="CHEBI:46252"/>
        <dbReference type="ChEBI" id="CHEBI:58453"/>
        <dbReference type="ChEBI" id="CHEBI:78346"/>
    </reaction>
</comment>
<reference evidence="4" key="1">
    <citation type="submission" date="2019-08" db="EMBL/GenBank/DDBJ databases">
        <title>Comparative genome analysis confer to the adaptation heavy metal polluted environment.</title>
        <authorList>
            <person name="Li Y."/>
        </authorList>
    </citation>
    <scope>NUCLEOTIDE SEQUENCE [LARGE SCALE GENOMIC DNA]</scope>
    <source>
        <strain evidence="4">P1</strain>
    </source>
</reference>
<evidence type="ECO:0000259" key="3">
    <source>
        <dbReference type="Pfam" id="PF08719"/>
    </source>
</evidence>
<organism evidence="4 5">
    <name type="scientific">Mucilaginibacter rubeus</name>
    <dbReference type="NCBI Taxonomy" id="2027860"/>
    <lineage>
        <taxon>Bacteria</taxon>
        <taxon>Pseudomonadati</taxon>
        <taxon>Bacteroidota</taxon>
        <taxon>Sphingobacteriia</taxon>
        <taxon>Sphingobacteriales</taxon>
        <taxon>Sphingobacteriaceae</taxon>
        <taxon>Mucilaginibacter</taxon>
    </lineage>
</organism>
<evidence type="ECO:0000256" key="1">
    <source>
        <dbReference type="ARBA" id="ARBA00000022"/>
    </source>
</evidence>
<dbReference type="InterPro" id="IPR012816">
    <property type="entry name" value="NADAR"/>
</dbReference>
<keyword evidence="5" id="KW-1185">Reference proteome</keyword>
<dbReference type="Pfam" id="PF08719">
    <property type="entry name" value="NADAR"/>
    <property type="match status" value="1"/>
</dbReference>
<accession>A0A5C1HYD6</accession>
<proteinExistence type="predicted"/>
<dbReference type="AlphaFoldDB" id="A0A5C1HYD6"/>
<dbReference type="OrthoDB" id="67297at2"/>
<name>A0A5C1HYD6_9SPHI</name>